<keyword evidence="2" id="KW-0963">Cytoplasm</keyword>
<dbReference type="SMART" id="SM00320">
    <property type="entry name" value="WD40"/>
    <property type="match status" value="10"/>
</dbReference>
<comment type="subcellular location">
    <subcellularLocation>
        <location evidence="1">Cytoplasm</location>
    </subcellularLocation>
</comment>
<keyword evidence="4" id="KW-0819">tRNA processing</keyword>
<dbReference type="InterPro" id="IPR036322">
    <property type="entry name" value="WD40_repeat_dom_sf"/>
</dbReference>
<dbReference type="PROSITE" id="PS50294">
    <property type="entry name" value="WD_REPEATS_REGION"/>
    <property type="match status" value="1"/>
</dbReference>
<dbReference type="GO" id="GO:0030488">
    <property type="term" value="P:tRNA methylation"/>
    <property type="evidence" value="ECO:0007669"/>
    <property type="project" value="TreeGrafter"/>
</dbReference>
<evidence type="ECO:0000256" key="3">
    <source>
        <dbReference type="ARBA" id="ARBA00022574"/>
    </source>
</evidence>
<organism evidence="8 9">
    <name type="scientific">Gigaspora rosea</name>
    <dbReference type="NCBI Taxonomy" id="44941"/>
    <lineage>
        <taxon>Eukaryota</taxon>
        <taxon>Fungi</taxon>
        <taxon>Fungi incertae sedis</taxon>
        <taxon>Mucoromycota</taxon>
        <taxon>Glomeromycotina</taxon>
        <taxon>Glomeromycetes</taxon>
        <taxon>Diversisporales</taxon>
        <taxon>Gigasporaceae</taxon>
        <taxon>Gigaspora</taxon>
    </lineage>
</organism>
<name>A0A397VA76_9GLOM</name>
<feature type="repeat" description="WD" evidence="7">
    <location>
        <begin position="243"/>
        <end position="276"/>
    </location>
</feature>
<sequence>MKIQNFEFQRLFYAGPVTSLYFHNDTILFSGQGPYLKAFFIPTGELLASSLALEYWRIHRIVSAKNIEKTYKDGQDLSNIITEEKRLLAIYGSKAIHIIEAIIKYDAENVIRPKCTFNIISKLPPLRDWIHDVRWLYDDSNTSIIQEISSNQSTSNLSTKKINNSSELAVAFAHNFVEIWDVQQLCCVYSIQCEDLCILCSARFFGNTRDSLILASGTAFNQVILWKITQKNEKGRGVVFKRLIGHEGSVFGVRFNDDGKIITSVSDDRTIRVWKITDDNPKPLVLYGHMARVWDCLILNDHLISISEDSTCRVWHNRISRSMNDDDISDVDCLACWEGHVGKNIWSLAINPSKTIVATGGGDSGIRLWSLSSVTNNKIDSEKDLVKITLPSVDTYIQLNESSQIPLPSREHVRNFVLVDYCTIVIATNFGCLLKHNHITNEWTSLNNSANLQNYTMMKASKCGRIVCCGSIDGNIYVVSVNKEFKTIKKKLHEFKVFEIFFEESSDPDIIYVISHAVHNDIYILKLELNCKSNNVPKFEIYHKLLVPQNFLLMSLAFCPPYNLLVCGSRESGLIIFNMTHNTIDRKLYKSTIELSPVIYLKDTHRKQAVTSVALKFNSSESNNGDDLLNIYTSGRDGGYVKYRLRCLPTSGKFYNNSEDGSKIMESCHNEQVISGYDLILEEIYRAKITKGWIEKVMFVDDELILLGFYKKRFFVYNDTKKFEMLSIACGGAHRVWHFKAQDKRMNKASFMFIRKENVFIYSRETTITNDGFNEYKLQENFHGKECRNVRFLSYPPKVPLNYRLFKSDPIIFATGAEDSLLRLFQYIPDEKENRLFSLCSIKKHSSVIKNIEWSFGNELLLFSCGASEELTCWKVEINVSHDQKETSTQAPLVNINCLEWASCPVVSEVLETRIMDTSVCSISANNEYHIIAAVYSDSILRVWLFDEEKKSFFLIGMSKFHNKCILQVENVVIKAKESMTEDGILLFTSATDGRIAVWDISHYIHSYLVSYATEVKFQHRTPYNLGTPIFSYQAHQSGVNCIALHQMTNPTTSNFMKESYMVVTGGEDNAIAAIILEFTYHEFKGTNCEKWTAEQCVNDILKMDVAHGSSIQGIRIINGSTILSTSIDQRLNLWNITFKNLINNDEISEQNEEGKFELIKSEFINVCDPCCMDVLRINDGNDKNDKLMIATSGIGIELFQINL</sequence>
<feature type="repeat" description="WD" evidence="7">
    <location>
        <begin position="345"/>
        <end position="373"/>
    </location>
</feature>
<accession>A0A397VA76</accession>
<gene>
    <name evidence="8" type="ORF">C2G38_2084373</name>
</gene>
<dbReference type="Proteomes" id="UP000266673">
    <property type="component" value="Unassembled WGS sequence"/>
</dbReference>
<keyword evidence="3 7" id="KW-0853">WD repeat</keyword>
<dbReference type="SUPFAM" id="SSF50978">
    <property type="entry name" value="WD40 repeat-like"/>
    <property type="match status" value="3"/>
</dbReference>
<dbReference type="EMBL" id="QKWP01000506">
    <property type="protein sequence ID" value="RIB18942.1"/>
    <property type="molecule type" value="Genomic_DNA"/>
</dbReference>
<dbReference type="AlphaFoldDB" id="A0A397VA76"/>
<comment type="similarity">
    <text evidence="6">Belongs to the WD repeat WDR6 family.</text>
</comment>
<dbReference type="OrthoDB" id="5594999at2759"/>
<evidence type="ECO:0000256" key="1">
    <source>
        <dbReference type="ARBA" id="ARBA00004496"/>
    </source>
</evidence>
<protein>
    <submittedName>
        <fullName evidence="8">WD40-repeat-containing domain protein</fullName>
    </submittedName>
</protein>
<dbReference type="Pfam" id="PF00400">
    <property type="entry name" value="WD40"/>
    <property type="match status" value="3"/>
</dbReference>
<dbReference type="PROSITE" id="PS50082">
    <property type="entry name" value="WD_REPEATS_2"/>
    <property type="match status" value="2"/>
</dbReference>
<dbReference type="InterPro" id="IPR001680">
    <property type="entry name" value="WD40_rpt"/>
</dbReference>
<evidence type="ECO:0000256" key="7">
    <source>
        <dbReference type="PROSITE-ProRule" id="PRU00221"/>
    </source>
</evidence>
<keyword evidence="5" id="KW-0677">Repeat</keyword>
<dbReference type="InterPro" id="IPR051973">
    <property type="entry name" value="tRNA_Anticodon_Mtase-Reg"/>
</dbReference>
<dbReference type="STRING" id="44941.A0A397VA76"/>
<dbReference type="GO" id="GO:0005737">
    <property type="term" value="C:cytoplasm"/>
    <property type="evidence" value="ECO:0007669"/>
    <property type="project" value="UniProtKB-SubCell"/>
</dbReference>
<evidence type="ECO:0000256" key="2">
    <source>
        <dbReference type="ARBA" id="ARBA00022490"/>
    </source>
</evidence>
<evidence type="ECO:0000256" key="4">
    <source>
        <dbReference type="ARBA" id="ARBA00022694"/>
    </source>
</evidence>
<reference evidence="8 9" key="1">
    <citation type="submission" date="2018-06" db="EMBL/GenBank/DDBJ databases">
        <title>Comparative genomics reveals the genomic features of Rhizophagus irregularis, R. cerebriforme, R. diaphanum and Gigaspora rosea, and their symbiotic lifestyle signature.</title>
        <authorList>
            <person name="Morin E."/>
            <person name="San Clemente H."/>
            <person name="Chen E.C.H."/>
            <person name="De La Providencia I."/>
            <person name="Hainaut M."/>
            <person name="Kuo A."/>
            <person name="Kohler A."/>
            <person name="Murat C."/>
            <person name="Tang N."/>
            <person name="Roy S."/>
            <person name="Loubradou J."/>
            <person name="Henrissat B."/>
            <person name="Grigoriev I.V."/>
            <person name="Corradi N."/>
            <person name="Roux C."/>
            <person name="Martin F.M."/>
        </authorList>
    </citation>
    <scope>NUCLEOTIDE SEQUENCE [LARGE SCALE GENOMIC DNA]</scope>
    <source>
        <strain evidence="8 9">DAOM 194757</strain>
    </source>
</reference>
<dbReference type="PANTHER" id="PTHR14344:SF3">
    <property type="entry name" value="WD REPEAT-CONTAINING PROTEIN 6"/>
    <property type="match status" value="1"/>
</dbReference>
<evidence type="ECO:0000313" key="9">
    <source>
        <dbReference type="Proteomes" id="UP000266673"/>
    </source>
</evidence>
<dbReference type="InterPro" id="IPR015943">
    <property type="entry name" value="WD40/YVTN_repeat-like_dom_sf"/>
</dbReference>
<comment type="caution">
    <text evidence="8">The sequence shown here is derived from an EMBL/GenBank/DDBJ whole genome shotgun (WGS) entry which is preliminary data.</text>
</comment>
<proteinExistence type="inferred from homology"/>
<evidence type="ECO:0000256" key="6">
    <source>
        <dbReference type="ARBA" id="ARBA00038255"/>
    </source>
</evidence>
<evidence type="ECO:0000256" key="5">
    <source>
        <dbReference type="ARBA" id="ARBA00022737"/>
    </source>
</evidence>
<evidence type="ECO:0000313" key="8">
    <source>
        <dbReference type="EMBL" id="RIB18942.1"/>
    </source>
</evidence>
<keyword evidence="9" id="KW-1185">Reference proteome</keyword>
<dbReference type="PANTHER" id="PTHR14344">
    <property type="entry name" value="WD REPEAT PROTEIN"/>
    <property type="match status" value="1"/>
</dbReference>
<dbReference type="Gene3D" id="2.130.10.10">
    <property type="entry name" value="YVTN repeat-like/Quinoprotein amine dehydrogenase"/>
    <property type="match status" value="4"/>
</dbReference>